<dbReference type="Proteomes" id="UP000427906">
    <property type="component" value="Chromosome"/>
</dbReference>
<dbReference type="KEGG" id="dalk:DSCA_05410"/>
<name>A0A5K7YIN4_9BACT</name>
<protein>
    <submittedName>
        <fullName evidence="2">Uncharacterized protein</fullName>
    </submittedName>
</protein>
<feature type="transmembrane region" description="Helical" evidence="1">
    <location>
        <begin position="170"/>
        <end position="188"/>
    </location>
</feature>
<evidence type="ECO:0000313" key="2">
    <source>
        <dbReference type="EMBL" id="BBO66611.1"/>
    </source>
</evidence>
<keyword evidence="3" id="KW-1185">Reference proteome</keyword>
<accession>A0A5K7YIN4</accession>
<reference evidence="2 3" key="1">
    <citation type="submission" date="2019-11" db="EMBL/GenBank/DDBJ databases">
        <title>Comparative genomics of hydrocarbon-degrading Desulfosarcina strains.</title>
        <authorList>
            <person name="Watanabe M."/>
            <person name="Kojima H."/>
            <person name="Fukui M."/>
        </authorList>
    </citation>
    <scope>NUCLEOTIDE SEQUENCE [LARGE SCALE GENOMIC DNA]</scope>
    <source>
        <strain evidence="2 3">PL12</strain>
    </source>
</reference>
<feature type="transmembrane region" description="Helical" evidence="1">
    <location>
        <begin position="200"/>
        <end position="217"/>
    </location>
</feature>
<gene>
    <name evidence="2" type="ORF">DSCA_05410</name>
</gene>
<sequence>MPQGIPVEILNNRELAIAFWLIVIFVYMLISKKMGEVRKSFKSLLSAFFARQIVSVLFLMLIYMGLIVYVLSKFGLWNVEQIKNTVFWCVSVGFLSLFKLETIKKDKSFFINSVINNLKLLAVIQFIIGIYTFPLLIEITITPVIAGIVAMTAITDSDHKYIKVKRLLDTLLSAFGFIVICYTIFMLATHFGEIAKEKTLFDFVIPPLLTLLYLPFIG</sequence>
<feature type="transmembrane region" description="Helical" evidence="1">
    <location>
        <begin position="82"/>
        <end position="100"/>
    </location>
</feature>
<keyword evidence="1" id="KW-1133">Transmembrane helix</keyword>
<feature type="transmembrane region" description="Helical" evidence="1">
    <location>
        <begin position="120"/>
        <end position="150"/>
    </location>
</feature>
<proteinExistence type="predicted"/>
<keyword evidence="1" id="KW-0812">Transmembrane</keyword>
<keyword evidence="1" id="KW-0472">Membrane</keyword>
<dbReference type="OrthoDB" id="9182155at2"/>
<evidence type="ECO:0000256" key="1">
    <source>
        <dbReference type="SAM" id="Phobius"/>
    </source>
</evidence>
<dbReference type="RefSeq" id="WP_155314959.1">
    <property type="nucleotide sequence ID" value="NZ_AP021874.1"/>
</dbReference>
<evidence type="ECO:0000313" key="3">
    <source>
        <dbReference type="Proteomes" id="UP000427906"/>
    </source>
</evidence>
<feature type="transmembrane region" description="Helical" evidence="1">
    <location>
        <begin position="43"/>
        <end position="70"/>
    </location>
</feature>
<feature type="transmembrane region" description="Helical" evidence="1">
    <location>
        <begin position="15"/>
        <end position="31"/>
    </location>
</feature>
<dbReference type="EMBL" id="AP021874">
    <property type="protein sequence ID" value="BBO66611.1"/>
    <property type="molecule type" value="Genomic_DNA"/>
</dbReference>
<organism evidence="2 3">
    <name type="scientific">Desulfosarcina alkanivorans</name>
    <dbReference type="NCBI Taxonomy" id="571177"/>
    <lineage>
        <taxon>Bacteria</taxon>
        <taxon>Pseudomonadati</taxon>
        <taxon>Thermodesulfobacteriota</taxon>
        <taxon>Desulfobacteria</taxon>
        <taxon>Desulfobacterales</taxon>
        <taxon>Desulfosarcinaceae</taxon>
        <taxon>Desulfosarcina</taxon>
    </lineage>
</organism>
<dbReference type="AlphaFoldDB" id="A0A5K7YIN4"/>